<dbReference type="AlphaFoldDB" id="A0A0A8YWH2"/>
<name>A0A0A8YWH2_ARUDO</name>
<reference evidence="1" key="2">
    <citation type="journal article" date="2015" name="Data Brief">
        <title>Shoot transcriptome of the giant reed, Arundo donax.</title>
        <authorList>
            <person name="Barrero R.A."/>
            <person name="Guerrero F.D."/>
            <person name="Moolhuijzen P."/>
            <person name="Goolsby J.A."/>
            <person name="Tidwell J."/>
            <person name="Bellgard S.E."/>
            <person name="Bellgard M.I."/>
        </authorList>
    </citation>
    <scope>NUCLEOTIDE SEQUENCE</scope>
    <source>
        <tissue evidence="1">Shoot tissue taken approximately 20 cm above the soil surface</tissue>
    </source>
</reference>
<evidence type="ECO:0000313" key="1">
    <source>
        <dbReference type="EMBL" id="JAD30931.1"/>
    </source>
</evidence>
<accession>A0A0A8YWH2</accession>
<proteinExistence type="predicted"/>
<sequence length="42" mass="4875">MHIKSTSEMLTNQIASSFTLVNFKQYLAVFSQFQPQCNGYDR</sequence>
<dbReference type="EMBL" id="GBRH01266964">
    <property type="protein sequence ID" value="JAD30931.1"/>
    <property type="molecule type" value="Transcribed_RNA"/>
</dbReference>
<reference evidence="1" key="1">
    <citation type="submission" date="2014-09" db="EMBL/GenBank/DDBJ databases">
        <authorList>
            <person name="Magalhaes I.L.F."/>
            <person name="Oliveira U."/>
            <person name="Santos F.R."/>
            <person name="Vidigal T.H.D.A."/>
            <person name="Brescovit A.D."/>
            <person name="Santos A.J."/>
        </authorList>
    </citation>
    <scope>NUCLEOTIDE SEQUENCE</scope>
    <source>
        <tissue evidence="1">Shoot tissue taken approximately 20 cm above the soil surface</tissue>
    </source>
</reference>
<organism evidence="1">
    <name type="scientific">Arundo donax</name>
    <name type="common">Giant reed</name>
    <name type="synonym">Donax arundinaceus</name>
    <dbReference type="NCBI Taxonomy" id="35708"/>
    <lineage>
        <taxon>Eukaryota</taxon>
        <taxon>Viridiplantae</taxon>
        <taxon>Streptophyta</taxon>
        <taxon>Embryophyta</taxon>
        <taxon>Tracheophyta</taxon>
        <taxon>Spermatophyta</taxon>
        <taxon>Magnoliopsida</taxon>
        <taxon>Liliopsida</taxon>
        <taxon>Poales</taxon>
        <taxon>Poaceae</taxon>
        <taxon>PACMAD clade</taxon>
        <taxon>Arundinoideae</taxon>
        <taxon>Arundineae</taxon>
        <taxon>Arundo</taxon>
    </lineage>
</organism>
<protein>
    <submittedName>
        <fullName evidence="1">Uncharacterized protein</fullName>
    </submittedName>
</protein>